<dbReference type="GO" id="GO:0016020">
    <property type="term" value="C:membrane"/>
    <property type="evidence" value="ECO:0007669"/>
    <property type="project" value="UniProtKB-SubCell"/>
</dbReference>
<evidence type="ECO:0000256" key="5">
    <source>
        <dbReference type="ARBA" id="ARBA00023136"/>
    </source>
</evidence>
<evidence type="ECO:0000313" key="10">
    <source>
        <dbReference type="WBParaSite" id="ACRNAN_scaffold4336.g30522.t1"/>
    </source>
</evidence>
<protein>
    <submittedName>
        <fullName evidence="10">Major facilitator superfamily (MFS) profile domain-containing protein</fullName>
    </submittedName>
</protein>
<feature type="transmembrane region" description="Helical" evidence="7">
    <location>
        <begin position="309"/>
        <end position="328"/>
    </location>
</feature>
<sequence>MDRYTVASVLTDLQQYFHISDSQAGLLQTVFIWFYMLFAPICGYLGDRFNRKLIMSVGLSIWTLAVFLSSLASPDDYTWFLLCRGIVGIGEASYSTVAPTMIADMFTGSQRSWMLMVFYIAIPGGSGLGFMLGSRVSALTGHWQWGVRVTPLLAVICLLLIYFVLQEPHRGESENAHFEKTSLMEDIKYLIKIPTYIYITIGFTAIVFVTGSMSWWTPTIAEHAYGMHHGTTKIPEDAKANISLIFGVITCSAGLLGVFLGALLAESWRDGNRWIHPNPSADPLICSFGALIAVPCMYLALILTSKFMIGGWFMIFLAVTSMCFNWAINMDILMYTIIPNRRALATAIQTLISHLFGDATSPYIVGLISDLIRRGDESSAGRFFSLQYALFLPNFVLILGVLFYMIASFTVVEDREKNTRAIQMNASLFSDDENSVDEHAMEQDVRPLINSD</sequence>
<evidence type="ECO:0000256" key="3">
    <source>
        <dbReference type="ARBA" id="ARBA00022692"/>
    </source>
</evidence>
<feature type="domain" description="Major facilitator superfamily (MFS) profile" evidence="8">
    <location>
        <begin position="1"/>
        <end position="412"/>
    </location>
</feature>
<feature type="transmembrane region" description="Helical" evidence="7">
    <location>
        <begin position="113"/>
        <end position="133"/>
    </location>
</feature>
<dbReference type="AlphaFoldDB" id="A0A914DWT0"/>
<evidence type="ECO:0000256" key="4">
    <source>
        <dbReference type="ARBA" id="ARBA00022989"/>
    </source>
</evidence>
<name>A0A914DWT0_9BILA</name>
<evidence type="ECO:0000259" key="8">
    <source>
        <dbReference type="PROSITE" id="PS50850"/>
    </source>
</evidence>
<feature type="transmembrane region" description="Helical" evidence="7">
    <location>
        <begin position="348"/>
        <end position="368"/>
    </location>
</feature>
<dbReference type="Pfam" id="PF07690">
    <property type="entry name" value="MFS_1"/>
    <property type="match status" value="1"/>
</dbReference>
<dbReference type="Gene3D" id="1.20.1250.20">
    <property type="entry name" value="MFS general substrate transporter like domains"/>
    <property type="match status" value="1"/>
</dbReference>
<evidence type="ECO:0000256" key="6">
    <source>
        <dbReference type="ARBA" id="ARBA00024338"/>
    </source>
</evidence>
<reference evidence="10" key="1">
    <citation type="submission" date="2022-11" db="UniProtKB">
        <authorList>
            <consortium name="WormBaseParasite"/>
        </authorList>
    </citation>
    <scope>IDENTIFICATION</scope>
</reference>
<dbReference type="PROSITE" id="PS50850">
    <property type="entry name" value="MFS"/>
    <property type="match status" value="1"/>
</dbReference>
<feature type="transmembrane region" description="Helical" evidence="7">
    <location>
        <begin position="53"/>
        <end position="73"/>
    </location>
</feature>
<dbReference type="WBParaSite" id="ACRNAN_scaffold4336.g30522.t1">
    <property type="protein sequence ID" value="ACRNAN_scaffold4336.g30522.t1"/>
    <property type="gene ID" value="ACRNAN_scaffold4336.g30522"/>
</dbReference>
<keyword evidence="2" id="KW-0813">Transport</keyword>
<accession>A0A914DWT0</accession>
<organism evidence="9 10">
    <name type="scientific">Acrobeloides nanus</name>
    <dbReference type="NCBI Taxonomy" id="290746"/>
    <lineage>
        <taxon>Eukaryota</taxon>
        <taxon>Metazoa</taxon>
        <taxon>Ecdysozoa</taxon>
        <taxon>Nematoda</taxon>
        <taxon>Chromadorea</taxon>
        <taxon>Rhabditida</taxon>
        <taxon>Tylenchina</taxon>
        <taxon>Cephalobomorpha</taxon>
        <taxon>Cephaloboidea</taxon>
        <taxon>Cephalobidae</taxon>
        <taxon>Acrobeloides</taxon>
    </lineage>
</organism>
<keyword evidence="4 7" id="KW-1133">Transmembrane helix</keyword>
<dbReference type="InterPro" id="IPR011701">
    <property type="entry name" value="MFS"/>
</dbReference>
<keyword evidence="5 7" id="KW-0472">Membrane</keyword>
<dbReference type="PANTHER" id="PTHR23505">
    <property type="entry name" value="SPINSTER"/>
    <property type="match status" value="1"/>
</dbReference>
<dbReference type="GO" id="GO:0022857">
    <property type="term" value="F:transmembrane transporter activity"/>
    <property type="evidence" value="ECO:0007669"/>
    <property type="project" value="InterPro"/>
</dbReference>
<keyword evidence="3 7" id="KW-0812">Transmembrane</keyword>
<evidence type="ECO:0000256" key="2">
    <source>
        <dbReference type="ARBA" id="ARBA00022448"/>
    </source>
</evidence>
<comment type="subcellular location">
    <subcellularLocation>
        <location evidence="1">Membrane</location>
        <topology evidence="1">Multi-pass membrane protein</topology>
    </subcellularLocation>
</comment>
<proteinExistence type="inferred from homology"/>
<dbReference type="InterPro" id="IPR036259">
    <property type="entry name" value="MFS_trans_sf"/>
</dbReference>
<dbReference type="Proteomes" id="UP000887540">
    <property type="component" value="Unplaced"/>
</dbReference>
<feature type="transmembrane region" description="Helical" evidence="7">
    <location>
        <begin position="284"/>
        <end position="303"/>
    </location>
</feature>
<evidence type="ECO:0000256" key="1">
    <source>
        <dbReference type="ARBA" id="ARBA00004141"/>
    </source>
</evidence>
<dbReference type="CDD" id="cd17328">
    <property type="entry name" value="MFS_spinster_like"/>
    <property type="match status" value="1"/>
</dbReference>
<feature type="transmembrane region" description="Helical" evidence="7">
    <location>
        <begin position="26"/>
        <end position="46"/>
    </location>
</feature>
<dbReference type="SUPFAM" id="SSF103473">
    <property type="entry name" value="MFS general substrate transporter"/>
    <property type="match status" value="1"/>
</dbReference>
<feature type="transmembrane region" description="Helical" evidence="7">
    <location>
        <begin position="145"/>
        <end position="165"/>
    </location>
</feature>
<feature type="transmembrane region" description="Helical" evidence="7">
    <location>
        <begin position="79"/>
        <end position="101"/>
    </location>
</feature>
<comment type="similarity">
    <text evidence="6">Belongs to the major facilitator superfamily. Spinster (TC 2.A.1.49) family.</text>
</comment>
<feature type="transmembrane region" description="Helical" evidence="7">
    <location>
        <begin position="196"/>
        <end position="217"/>
    </location>
</feature>
<dbReference type="InterPro" id="IPR020846">
    <property type="entry name" value="MFS_dom"/>
</dbReference>
<keyword evidence="9" id="KW-1185">Reference proteome</keyword>
<evidence type="ECO:0000256" key="7">
    <source>
        <dbReference type="SAM" id="Phobius"/>
    </source>
</evidence>
<dbReference type="PANTHER" id="PTHR23505:SF79">
    <property type="entry name" value="PROTEIN SPINSTER"/>
    <property type="match status" value="1"/>
</dbReference>
<dbReference type="InterPro" id="IPR044770">
    <property type="entry name" value="MFS_spinster-like"/>
</dbReference>
<evidence type="ECO:0000313" key="9">
    <source>
        <dbReference type="Proteomes" id="UP000887540"/>
    </source>
</evidence>
<feature type="transmembrane region" description="Helical" evidence="7">
    <location>
        <begin position="388"/>
        <end position="412"/>
    </location>
</feature>
<feature type="transmembrane region" description="Helical" evidence="7">
    <location>
        <begin position="242"/>
        <end position="264"/>
    </location>
</feature>